<organism evidence="1 2">
    <name type="scientific">Daphnia magna</name>
    <dbReference type="NCBI Taxonomy" id="35525"/>
    <lineage>
        <taxon>Eukaryota</taxon>
        <taxon>Metazoa</taxon>
        <taxon>Ecdysozoa</taxon>
        <taxon>Arthropoda</taxon>
        <taxon>Crustacea</taxon>
        <taxon>Branchiopoda</taxon>
        <taxon>Diplostraca</taxon>
        <taxon>Cladocera</taxon>
        <taxon>Anomopoda</taxon>
        <taxon>Daphniidae</taxon>
        <taxon>Daphnia</taxon>
    </lineage>
</organism>
<proteinExistence type="predicted"/>
<dbReference type="EMBL" id="JAOYFB010000038">
    <property type="protein sequence ID" value="KAK4026054.1"/>
    <property type="molecule type" value="Genomic_DNA"/>
</dbReference>
<name>A0ABR0ALQ9_9CRUS</name>
<protein>
    <submittedName>
        <fullName evidence="1">Uncharacterized protein</fullName>
    </submittedName>
</protein>
<comment type="caution">
    <text evidence="1">The sequence shown here is derived from an EMBL/GenBank/DDBJ whole genome shotgun (WGS) entry which is preliminary data.</text>
</comment>
<evidence type="ECO:0000313" key="1">
    <source>
        <dbReference type="EMBL" id="KAK4026054.1"/>
    </source>
</evidence>
<accession>A0ABR0ALQ9</accession>
<dbReference type="Proteomes" id="UP001234178">
    <property type="component" value="Unassembled WGS sequence"/>
</dbReference>
<sequence>MDSCKDKIRELYLSGDWRGIVQLFENGFCDEKLLWFQPDLDGIDFLEKSLATVGVKGISSIGCGTGLLEWIINSSTESSKKTSKISTRKRLKFRAGLPIMGYEIDQGWWESKFSPPKFWNEIECINPAIMPRLDPQFALLFCYFNNSKAFEAYLDSFTGPDEKNKNRYCDPQPFQLKESEGWRIHAIWRTKFLEAIVIYRKCVN</sequence>
<evidence type="ECO:0000313" key="2">
    <source>
        <dbReference type="Proteomes" id="UP001234178"/>
    </source>
</evidence>
<gene>
    <name evidence="1" type="ORF">OUZ56_015080</name>
</gene>
<keyword evidence="2" id="KW-1185">Reference proteome</keyword>
<reference evidence="1 2" key="1">
    <citation type="journal article" date="2023" name="Nucleic Acids Res.">
        <title>The hologenome of Daphnia magna reveals possible DNA methylation and microbiome-mediated evolution of the host genome.</title>
        <authorList>
            <person name="Chaturvedi A."/>
            <person name="Li X."/>
            <person name="Dhandapani V."/>
            <person name="Marshall H."/>
            <person name="Kissane S."/>
            <person name="Cuenca-Cambronero M."/>
            <person name="Asole G."/>
            <person name="Calvet F."/>
            <person name="Ruiz-Romero M."/>
            <person name="Marangio P."/>
            <person name="Guigo R."/>
            <person name="Rago D."/>
            <person name="Mirbahai L."/>
            <person name="Eastwood N."/>
            <person name="Colbourne J.K."/>
            <person name="Zhou J."/>
            <person name="Mallon E."/>
            <person name="Orsini L."/>
        </authorList>
    </citation>
    <scope>NUCLEOTIDE SEQUENCE [LARGE SCALE GENOMIC DNA]</scope>
    <source>
        <strain evidence="1">LRV0_1</strain>
    </source>
</reference>